<protein>
    <submittedName>
        <fullName evidence="2">Uncharacterized protein</fullName>
    </submittedName>
</protein>
<evidence type="ECO:0000313" key="2">
    <source>
        <dbReference type="EMBL" id="MPN02971.1"/>
    </source>
</evidence>
<feature type="compositionally biased region" description="Basic residues" evidence="1">
    <location>
        <begin position="59"/>
        <end position="71"/>
    </location>
</feature>
<comment type="caution">
    <text evidence="2">The sequence shown here is derived from an EMBL/GenBank/DDBJ whole genome shotgun (WGS) entry which is preliminary data.</text>
</comment>
<sequence>MDEVLRQRACRNLALRPAGTARPARQARGDQADRGTGLLPDQRHPFPAAGTDSRTDHRPGHHRRRRLRHLGCRQGSQAAPAGQRAVQFDERLRGGRDAPSCARDPAESQPARRHRPDRQLHPDARPDVARHPRGGHGPDQRGRCG</sequence>
<feature type="compositionally biased region" description="Basic and acidic residues" evidence="1">
    <location>
        <begin position="117"/>
        <end position="145"/>
    </location>
</feature>
<gene>
    <name evidence="2" type="ORF">SDC9_150192</name>
</gene>
<reference evidence="2" key="1">
    <citation type="submission" date="2019-08" db="EMBL/GenBank/DDBJ databases">
        <authorList>
            <person name="Kucharzyk K."/>
            <person name="Murdoch R.W."/>
            <person name="Higgins S."/>
            <person name="Loffler F."/>
        </authorList>
    </citation>
    <scope>NUCLEOTIDE SEQUENCE</scope>
</reference>
<organism evidence="2">
    <name type="scientific">bioreactor metagenome</name>
    <dbReference type="NCBI Taxonomy" id="1076179"/>
    <lineage>
        <taxon>unclassified sequences</taxon>
        <taxon>metagenomes</taxon>
        <taxon>ecological metagenomes</taxon>
    </lineage>
</organism>
<accession>A0A645ELT7</accession>
<name>A0A645ELT7_9ZZZZ</name>
<dbReference type="AlphaFoldDB" id="A0A645ELT7"/>
<dbReference type="EMBL" id="VSSQ01048924">
    <property type="protein sequence ID" value="MPN02971.1"/>
    <property type="molecule type" value="Genomic_DNA"/>
</dbReference>
<feature type="compositionally biased region" description="Basic and acidic residues" evidence="1">
    <location>
        <begin position="87"/>
        <end position="96"/>
    </location>
</feature>
<feature type="region of interest" description="Disordered" evidence="1">
    <location>
        <begin position="14"/>
        <end position="145"/>
    </location>
</feature>
<evidence type="ECO:0000256" key="1">
    <source>
        <dbReference type="SAM" id="MobiDB-lite"/>
    </source>
</evidence>
<proteinExistence type="predicted"/>